<dbReference type="Proteomes" id="UP000886998">
    <property type="component" value="Unassembled WGS sequence"/>
</dbReference>
<sequence>MRRRQEFFRLTTSTRMPPRCHHQERARPHDPLRVGQKRMPAVAYYLTSQSTAYPPQFDQRESKTIPLFLTRALRHGRRPKKPTDKTSDLLQAPPSRDLNPTSVLDSPFGKTPLHTPHPFPQANSILGTGTGHGPPVRSRKFGGWGPFPPPQMTRLLPFRHGLCPHIQDEDVTIQAMGQLKRTVSHRKGKPTDGDLASI</sequence>
<dbReference type="EMBL" id="BMAV01019001">
    <property type="protein sequence ID" value="GFY71648.1"/>
    <property type="molecule type" value="Genomic_DNA"/>
</dbReference>
<proteinExistence type="predicted"/>
<comment type="caution">
    <text evidence="2">The sequence shown here is derived from an EMBL/GenBank/DDBJ whole genome shotgun (WGS) entry which is preliminary data.</text>
</comment>
<organism evidence="2 3">
    <name type="scientific">Trichonephila inaurata madagascariensis</name>
    <dbReference type="NCBI Taxonomy" id="2747483"/>
    <lineage>
        <taxon>Eukaryota</taxon>
        <taxon>Metazoa</taxon>
        <taxon>Ecdysozoa</taxon>
        <taxon>Arthropoda</taxon>
        <taxon>Chelicerata</taxon>
        <taxon>Arachnida</taxon>
        <taxon>Araneae</taxon>
        <taxon>Araneomorphae</taxon>
        <taxon>Entelegynae</taxon>
        <taxon>Araneoidea</taxon>
        <taxon>Nephilidae</taxon>
        <taxon>Trichonephila</taxon>
        <taxon>Trichonephila inaurata</taxon>
    </lineage>
</organism>
<evidence type="ECO:0000313" key="2">
    <source>
        <dbReference type="EMBL" id="GFY71648.1"/>
    </source>
</evidence>
<reference evidence="2" key="1">
    <citation type="submission" date="2020-08" db="EMBL/GenBank/DDBJ databases">
        <title>Multicomponent nature underlies the extraordinary mechanical properties of spider dragline silk.</title>
        <authorList>
            <person name="Kono N."/>
            <person name="Nakamura H."/>
            <person name="Mori M."/>
            <person name="Yoshida Y."/>
            <person name="Ohtoshi R."/>
            <person name="Malay A.D."/>
            <person name="Moran D.A.P."/>
            <person name="Tomita M."/>
            <person name="Numata K."/>
            <person name="Arakawa K."/>
        </authorList>
    </citation>
    <scope>NUCLEOTIDE SEQUENCE</scope>
</reference>
<name>A0A8X6YG24_9ARAC</name>
<protein>
    <submittedName>
        <fullName evidence="2">Uncharacterized protein</fullName>
    </submittedName>
</protein>
<gene>
    <name evidence="2" type="ORF">TNIN_473011</name>
</gene>
<accession>A0A8X6YG24</accession>
<evidence type="ECO:0000313" key="3">
    <source>
        <dbReference type="Proteomes" id="UP000886998"/>
    </source>
</evidence>
<keyword evidence="3" id="KW-1185">Reference proteome</keyword>
<dbReference type="AlphaFoldDB" id="A0A8X6YG24"/>
<feature type="region of interest" description="Disordered" evidence="1">
    <location>
        <begin position="70"/>
        <end position="117"/>
    </location>
</feature>
<evidence type="ECO:0000256" key="1">
    <source>
        <dbReference type="SAM" id="MobiDB-lite"/>
    </source>
</evidence>